<sequence>MSTTTEPVKQKNDGEAETKRKAEGDAPLQKDDGSELQLPSWIQTLFWIYPTTGINDEMSCVNKPYTDPYEGPVWTATPLALLYTPSSSSYGNPPSGRAQNYHLRSPDNALDPTQLSAKPDASSYLPYRSGGHTASPTRDTNSSQPAATVQYAETSSKPIA</sequence>
<evidence type="ECO:0000313" key="2">
    <source>
        <dbReference type="EMBL" id="KAH9838858.1"/>
    </source>
</evidence>
<reference evidence="2 3" key="1">
    <citation type="journal article" date="2018" name="IMA Fungus">
        <title>IMA Genome-F 10: Nine draft genome sequences of Claviceps purpurea s.lat., including C. arundinis, C. humidiphila, and C. cf. spartinae, pseudomolecules for the pitch canker pathogen Fusarium circinatum, draft genome of Davidsoniella eucalypti, Grosmannia galeiformis, Quambalaria eucalypti, and Teratosphaeria destructans.</title>
        <authorList>
            <person name="Wingfield B.D."/>
            <person name="Liu M."/>
            <person name="Nguyen H.D."/>
            <person name="Lane F.A."/>
            <person name="Morgan S.W."/>
            <person name="De Vos L."/>
            <person name="Wilken P.M."/>
            <person name="Duong T.A."/>
            <person name="Aylward J."/>
            <person name="Coetzee M.P."/>
            <person name="Dadej K."/>
            <person name="De Beer Z.W."/>
            <person name="Findlay W."/>
            <person name="Havenga M."/>
            <person name="Kolarik M."/>
            <person name="Menzies J.G."/>
            <person name="Naidoo K."/>
            <person name="Pochopski O."/>
            <person name="Shoukouhi P."/>
            <person name="Santana Q.C."/>
            <person name="Seifert K.A."/>
            <person name="Soal N."/>
            <person name="Steenkamp E.T."/>
            <person name="Tatham C.T."/>
            <person name="van der Nest M.A."/>
            <person name="Wingfield M.J."/>
        </authorList>
    </citation>
    <scope>NUCLEOTIDE SEQUENCE [LARGE SCALE GENOMIC DNA]</scope>
    <source>
        <strain evidence="2">CMW44962</strain>
    </source>
</reference>
<feature type="region of interest" description="Disordered" evidence="1">
    <location>
        <begin position="1"/>
        <end position="35"/>
    </location>
</feature>
<dbReference type="AlphaFoldDB" id="A0A9W7W501"/>
<accession>A0A9W7W501</accession>
<reference evidence="2 3" key="2">
    <citation type="journal article" date="2021" name="Curr. Genet.">
        <title>Genetic response to nitrogen starvation in the aggressive Eucalyptus foliar pathogen Teratosphaeria destructans.</title>
        <authorList>
            <person name="Havenga M."/>
            <person name="Wingfield B.D."/>
            <person name="Wingfield M.J."/>
            <person name="Dreyer L.L."/>
            <person name="Roets F."/>
            <person name="Aylward J."/>
        </authorList>
    </citation>
    <scope>NUCLEOTIDE SEQUENCE [LARGE SCALE GENOMIC DNA]</scope>
    <source>
        <strain evidence="2">CMW44962</strain>
    </source>
</reference>
<comment type="caution">
    <text evidence="2">The sequence shown here is derived from an EMBL/GenBank/DDBJ whole genome shotgun (WGS) entry which is preliminary data.</text>
</comment>
<dbReference type="Proteomes" id="UP001138500">
    <property type="component" value="Unassembled WGS sequence"/>
</dbReference>
<keyword evidence="3" id="KW-1185">Reference proteome</keyword>
<feature type="region of interest" description="Disordered" evidence="1">
    <location>
        <begin position="84"/>
        <end position="160"/>
    </location>
</feature>
<evidence type="ECO:0000313" key="3">
    <source>
        <dbReference type="Proteomes" id="UP001138500"/>
    </source>
</evidence>
<feature type="compositionally biased region" description="Low complexity" evidence="1">
    <location>
        <begin position="85"/>
        <end position="96"/>
    </location>
</feature>
<dbReference type="EMBL" id="RIBY02000680">
    <property type="protein sequence ID" value="KAH9838858.1"/>
    <property type="molecule type" value="Genomic_DNA"/>
</dbReference>
<feature type="compositionally biased region" description="Basic and acidic residues" evidence="1">
    <location>
        <begin position="8"/>
        <end position="33"/>
    </location>
</feature>
<gene>
    <name evidence="2" type="ORF">Tdes44962_MAKER08139</name>
</gene>
<name>A0A9W7W501_9PEZI</name>
<protein>
    <submittedName>
        <fullName evidence="2">Uncharacterized protein</fullName>
    </submittedName>
</protein>
<organism evidence="2 3">
    <name type="scientific">Teratosphaeria destructans</name>
    <dbReference type="NCBI Taxonomy" id="418781"/>
    <lineage>
        <taxon>Eukaryota</taxon>
        <taxon>Fungi</taxon>
        <taxon>Dikarya</taxon>
        <taxon>Ascomycota</taxon>
        <taxon>Pezizomycotina</taxon>
        <taxon>Dothideomycetes</taxon>
        <taxon>Dothideomycetidae</taxon>
        <taxon>Mycosphaerellales</taxon>
        <taxon>Teratosphaeriaceae</taxon>
        <taxon>Teratosphaeria</taxon>
    </lineage>
</organism>
<proteinExistence type="predicted"/>
<evidence type="ECO:0000256" key="1">
    <source>
        <dbReference type="SAM" id="MobiDB-lite"/>
    </source>
</evidence>
<feature type="compositionally biased region" description="Polar residues" evidence="1">
    <location>
        <begin position="132"/>
        <end position="160"/>
    </location>
</feature>